<protein>
    <submittedName>
        <fullName evidence="3">Phage protein</fullName>
    </submittedName>
</protein>
<evidence type="ECO:0000313" key="3">
    <source>
        <dbReference type="WBParaSite" id="nOo.2.0.1.t06695-RA"/>
    </source>
</evidence>
<reference evidence="1 2" key="2">
    <citation type="submission" date="2018-08" db="EMBL/GenBank/DDBJ databases">
        <authorList>
            <person name="Laetsch R D."/>
            <person name="Stevens L."/>
            <person name="Kumar S."/>
            <person name="Blaxter L. M."/>
        </authorList>
    </citation>
    <scope>NUCLEOTIDE SEQUENCE [LARGE SCALE GENOMIC DNA]</scope>
</reference>
<sequence>MTYKYHLYELDEVSRLKRDISSDSKDCIISAITAIIAIIYDYVEQPSMMLHRLPNVRTFTATVTETWRQYELETIAGDEKRVFKGKDSARELAKALMSCDSGSRLPSSRRNNLFK</sequence>
<dbReference type="Proteomes" id="UP000271087">
    <property type="component" value="Unassembled WGS sequence"/>
</dbReference>
<accession>A0A182EF33</accession>
<dbReference type="OrthoDB" id="6132182at2759"/>
<keyword evidence="2" id="KW-1185">Reference proteome</keyword>
<evidence type="ECO:0000313" key="1">
    <source>
        <dbReference type="EMBL" id="VDK83341.1"/>
    </source>
</evidence>
<gene>
    <name evidence="1" type="ORF">NOO_LOCUS6695</name>
</gene>
<dbReference type="WBParaSite" id="nOo.2.0.1.t06695-RA">
    <property type="protein sequence ID" value="nOo.2.0.1.t06695-RA"/>
    <property type="gene ID" value="nOo.2.0.1.g06695"/>
</dbReference>
<evidence type="ECO:0000313" key="2">
    <source>
        <dbReference type="Proteomes" id="UP000271087"/>
    </source>
</evidence>
<organism evidence="3">
    <name type="scientific">Onchocerca ochengi</name>
    <name type="common">Filarial nematode worm</name>
    <dbReference type="NCBI Taxonomy" id="42157"/>
    <lineage>
        <taxon>Eukaryota</taxon>
        <taxon>Metazoa</taxon>
        <taxon>Ecdysozoa</taxon>
        <taxon>Nematoda</taxon>
        <taxon>Chromadorea</taxon>
        <taxon>Rhabditida</taxon>
        <taxon>Spirurina</taxon>
        <taxon>Spiruromorpha</taxon>
        <taxon>Filarioidea</taxon>
        <taxon>Onchocercidae</taxon>
        <taxon>Onchocerca</taxon>
    </lineage>
</organism>
<dbReference type="AlphaFoldDB" id="A0A182EF33"/>
<dbReference type="EMBL" id="UYRW01002152">
    <property type="protein sequence ID" value="VDK83341.1"/>
    <property type="molecule type" value="Genomic_DNA"/>
</dbReference>
<reference evidence="3" key="1">
    <citation type="submission" date="2016-06" db="UniProtKB">
        <authorList>
            <consortium name="WormBaseParasite"/>
        </authorList>
    </citation>
    <scope>IDENTIFICATION</scope>
</reference>
<name>A0A182EF33_ONCOC</name>
<proteinExistence type="predicted"/>